<gene>
    <name evidence="2" type="ORF">DY245_24330</name>
</gene>
<feature type="compositionally biased region" description="Polar residues" evidence="1">
    <location>
        <begin position="94"/>
        <end position="115"/>
    </location>
</feature>
<feature type="region of interest" description="Disordered" evidence="1">
    <location>
        <begin position="84"/>
        <end position="115"/>
    </location>
</feature>
<evidence type="ECO:0000256" key="1">
    <source>
        <dbReference type="SAM" id="MobiDB-lite"/>
    </source>
</evidence>
<name>A0A371PZK9_STRIH</name>
<keyword evidence="3" id="KW-1185">Reference proteome</keyword>
<dbReference type="OrthoDB" id="4267449at2"/>
<protein>
    <submittedName>
        <fullName evidence="2">Uncharacterized protein</fullName>
    </submittedName>
</protein>
<dbReference type="RefSeq" id="WP_128509350.1">
    <property type="nucleotide sequence ID" value="NZ_QUAC01000196.1"/>
</dbReference>
<proteinExistence type="predicted"/>
<sequence length="115" mass="12809">MASDSYRVDLDRLDEVVKKLNNVLKDMQSASGKAKSGTHLPEGALGKGFAEEGELRQTHTEMKTFIENGVLHKLERLIDDLQKKTTKTHGAYQDQEQNTSNAMKSGQSSSHNKYS</sequence>
<organism evidence="2 3">
    <name type="scientific">Streptomyces inhibens</name>
    <dbReference type="NCBI Taxonomy" id="2293571"/>
    <lineage>
        <taxon>Bacteria</taxon>
        <taxon>Bacillati</taxon>
        <taxon>Actinomycetota</taxon>
        <taxon>Actinomycetes</taxon>
        <taxon>Kitasatosporales</taxon>
        <taxon>Streptomycetaceae</taxon>
        <taxon>Streptomyces</taxon>
    </lineage>
</organism>
<reference evidence="2 3" key="1">
    <citation type="submission" date="2018-08" db="EMBL/GenBank/DDBJ databases">
        <title>Streptomyces NEAU-D10 sp. nov., a novel Actinomycete isolated from soil.</title>
        <authorList>
            <person name="Jin L."/>
        </authorList>
    </citation>
    <scope>NUCLEOTIDE SEQUENCE [LARGE SCALE GENOMIC DNA]</scope>
    <source>
        <strain evidence="2 3">NEAU-D10</strain>
    </source>
</reference>
<accession>A0A371PZK9</accession>
<dbReference type="EMBL" id="QUAC01000196">
    <property type="protein sequence ID" value="REK87890.1"/>
    <property type="molecule type" value="Genomic_DNA"/>
</dbReference>
<dbReference type="AlphaFoldDB" id="A0A371PZK9"/>
<evidence type="ECO:0000313" key="2">
    <source>
        <dbReference type="EMBL" id="REK87890.1"/>
    </source>
</evidence>
<evidence type="ECO:0000313" key="3">
    <source>
        <dbReference type="Proteomes" id="UP000262477"/>
    </source>
</evidence>
<feature type="region of interest" description="Disordered" evidence="1">
    <location>
        <begin position="28"/>
        <end position="50"/>
    </location>
</feature>
<comment type="caution">
    <text evidence="2">The sequence shown here is derived from an EMBL/GenBank/DDBJ whole genome shotgun (WGS) entry which is preliminary data.</text>
</comment>
<dbReference type="Proteomes" id="UP000262477">
    <property type="component" value="Unassembled WGS sequence"/>
</dbReference>